<accession>A0A0N5AIN7</accession>
<evidence type="ECO:0000313" key="7">
    <source>
        <dbReference type="Proteomes" id="UP000046393"/>
    </source>
</evidence>
<evidence type="ECO:0000256" key="3">
    <source>
        <dbReference type="ARBA" id="ARBA00022553"/>
    </source>
</evidence>
<evidence type="ECO:0000256" key="1">
    <source>
        <dbReference type="ARBA" id="ARBA00004496"/>
    </source>
</evidence>
<dbReference type="CDD" id="cd11564">
    <property type="entry name" value="FAT-like_CAS_C"/>
    <property type="match status" value="1"/>
</dbReference>
<evidence type="ECO:0000256" key="4">
    <source>
        <dbReference type="SAM" id="MobiDB-lite"/>
    </source>
</evidence>
<feature type="region of interest" description="Disordered" evidence="4">
    <location>
        <begin position="235"/>
        <end position="338"/>
    </location>
</feature>
<comment type="subcellular location">
    <subcellularLocation>
        <location evidence="1">Cytoplasm</location>
    </subcellularLocation>
</comment>
<organism evidence="7 8">
    <name type="scientific">Syphacia muris</name>
    <dbReference type="NCBI Taxonomy" id="451379"/>
    <lineage>
        <taxon>Eukaryota</taxon>
        <taxon>Metazoa</taxon>
        <taxon>Ecdysozoa</taxon>
        <taxon>Nematoda</taxon>
        <taxon>Chromadorea</taxon>
        <taxon>Rhabditida</taxon>
        <taxon>Spirurina</taxon>
        <taxon>Oxyuridomorpha</taxon>
        <taxon>Oxyuroidea</taxon>
        <taxon>Oxyuridae</taxon>
        <taxon>Syphacia</taxon>
    </lineage>
</organism>
<dbReference type="Pfam" id="PF08824">
    <property type="entry name" value="Serine_rich"/>
    <property type="match status" value="1"/>
</dbReference>
<dbReference type="GO" id="GO:0005737">
    <property type="term" value="C:cytoplasm"/>
    <property type="evidence" value="ECO:0007669"/>
    <property type="project" value="UniProtKB-SubCell"/>
</dbReference>
<dbReference type="InterPro" id="IPR037362">
    <property type="entry name" value="CAS_fam"/>
</dbReference>
<dbReference type="InterPro" id="IPR038319">
    <property type="entry name" value="Serine_rich_sf"/>
</dbReference>
<dbReference type="AlphaFoldDB" id="A0A0N5AIN7"/>
<dbReference type="Proteomes" id="UP000046393">
    <property type="component" value="Unplaced"/>
</dbReference>
<dbReference type="Gene3D" id="1.20.120.830">
    <property type="entry name" value="Serine-rich domain"/>
    <property type="match status" value="1"/>
</dbReference>
<evidence type="ECO:0000259" key="6">
    <source>
        <dbReference type="Pfam" id="PF12026"/>
    </source>
</evidence>
<proteinExistence type="predicted"/>
<dbReference type="GO" id="GO:0005886">
    <property type="term" value="C:plasma membrane"/>
    <property type="evidence" value="ECO:0007669"/>
    <property type="project" value="TreeGrafter"/>
</dbReference>
<keyword evidence="7" id="KW-1185">Reference proteome</keyword>
<feature type="region of interest" description="Disordered" evidence="4">
    <location>
        <begin position="130"/>
        <end position="172"/>
    </location>
</feature>
<feature type="compositionally biased region" description="Basic and acidic residues" evidence="4">
    <location>
        <begin position="262"/>
        <end position="275"/>
    </location>
</feature>
<dbReference type="InterPro" id="IPR014928">
    <property type="entry name" value="Serine_rich_dom"/>
</dbReference>
<dbReference type="GO" id="GO:0016477">
    <property type="term" value="P:cell migration"/>
    <property type="evidence" value="ECO:0007669"/>
    <property type="project" value="TreeGrafter"/>
</dbReference>
<name>A0A0N5AIN7_9BILA</name>
<feature type="compositionally biased region" description="Polar residues" evidence="4">
    <location>
        <begin position="249"/>
        <end position="261"/>
    </location>
</feature>
<evidence type="ECO:0000313" key="8">
    <source>
        <dbReference type="WBParaSite" id="SMUV_0000428801-mRNA-1"/>
    </source>
</evidence>
<sequence length="820" mass="91064">MGICRNLSFGSIFPLSNGESFSNIGRSTSDVNGFTPATTGVVHNIPIKIEGECDSSNSTCSNEQYFLTEEQKNNNVQNSSFPHPGYFLAFLQFYGTLSSSSLPLFEQKNLNSYQGEPQTYVSNYDNERKISTPSAIPTSTTTKTTNRPPIAPKPKFGYLTSQNKDQNEPSYITSGNNNVVKVAWRLAKLAAPLDTQSDTASWSRKNLKDVEHRSKDQDSTNNLIKELESLYTDDIGSPSSSGIVADSSDAATDYQQSSSNLSERDSTYDYPRTRPEFSGVFGRAIPPCTPQPSEKLSTITSNFDNDRYETVSDDTYSGGSKLRLPNNPFPNGFNRDQNVNFREKPSIIPKPPMAVKRSDFASSNDVANARKQAICSRLEESSRLLDFTINNIRETTSPPGWRQPHVLQKSLLNIKELVETTVEALKEFLDAAGRIALDPAHLENEGLQRLLNPLRNSYLLLSQLKQNIEHTGWTLSALARPKKKVGVTIGNDALDQFVAVVKQVPSDCLKMYKWASMLVPSNEVHFLALLSNDQLTGSYDSFEPFLPQNFDVLKRLSDFDNSSDDSKRCSLTSTVTASSSSDVQTPTVLNRLNYNNTINSQISEDTNLLDNSLDLSTAVTNESNLHSSLSNGESRVFEEDDLESVLSDRESLSQDYTLVDGIYNPVRKRPLTNGPPSLQLSLEMKNTLSEDDRQLLRFYAPQLESHIDFLSRSIEEFLSIVEEQLPPHEFVQKSKLIILTAHKLIYIGDNIAQCVSAPFLTSMAKKTADRLCCVLKNCVQATKNAADKYPDVSAVKTMVDSVVTVSHAAFDLKLLVKDCC</sequence>
<dbReference type="PANTHER" id="PTHR10654">
    <property type="entry name" value="CAS SCAFFOLDING PROTEIN"/>
    <property type="match status" value="1"/>
</dbReference>
<dbReference type="PANTHER" id="PTHR10654:SF18">
    <property type="entry name" value="IP17195P"/>
    <property type="match status" value="1"/>
</dbReference>
<evidence type="ECO:0000256" key="2">
    <source>
        <dbReference type="ARBA" id="ARBA00022490"/>
    </source>
</evidence>
<feature type="compositionally biased region" description="Polar residues" evidence="4">
    <location>
        <begin position="159"/>
        <end position="172"/>
    </location>
</feature>
<dbReference type="Pfam" id="PF12026">
    <property type="entry name" value="CAS_C"/>
    <property type="match status" value="1"/>
</dbReference>
<dbReference type="GO" id="GO:0007169">
    <property type="term" value="P:cell surface receptor protein tyrosine kinase signaling pathway"/>
    <property type="evidence" value="ECO:0007669"/>
    <property type="project" value="TreeGrafter"/>
</dbReference>
<dbReference type="WBParaSite" id="SMUV_0000428801-mRNA-1">
    <property type="protein sequence ID" value="SMUV_0000428801-mRNA-1"/>
    <property type="gene ID" value="SMUV_0000428801"/>
</dbReference>
<feature type="compositionally biased region" description="Polar residues" evidence="4">
    <location>
        <begin position="291"/>
        <end position="303"/>
    </location>
</feature>
<feature type="compositionally biased region" description="Polar residues" evidence="4">
    <location>
        <begin position="195"/>
        <end position="204"/>
    </location>
</feature>
<feature type="domain" description="CAS family C-terminal" evidence="6">
    <location>
        <begin position="678"/>
        <end position="815"/>
    </location>
</feature>
<dbReference type="InterPro" id="IPR021901">
    <property type="entry name" value="CAS_C"/>
</dbReference>
<evidence type="ECO:0000259" key="5">
    <source>
        <dbReference type="Pfam" id="PF08824"/>
    </source>
</evidence>
<keyword evidence="3" id="KW-0597">Phosphoprotein</keyword>
<feature type="domain" description="Serine rich protein interaction" evidence="5">
    <location>
        <begin position="388"/>
        <end position="509"/>
    </location>
</feature>
<reference evidence="8" key="1">
    <citation type="submission" date="2017-02" db="UniProtKB">
        <authorList>
            <consortium name="WormBaseParasite"/>
        </authorList>
    </citation>
    <scope>IDENTIFICATION</scope>
</reference>
<feature type="region of interest" description="Disordered" evidence="4">
    <location>
        <begin position="195"/>
        <end position="221"/>
    </location>
</feature>
<keyword evidence="2" id="KW-0963">Cytoplasm</keyword>
<protein>
    <submittedName>
        <fullName evidence="8">CAS family C-terminal domain-containing protein</fullName>
    </submittedName>
</protein>
<dbReference type="STRING" id="451379.A0A0N5AIN7"/>
<feature type="compositionally biased region" description="Low complexity" evidence="4">
    <location>
        <begin position="131"/>
        <end position="145"/>
    </location>
</feature>
<dbReference type="Gene3D" id="1.20.120.230">
    <property type="entry name" value="Alpha-catenin/vinculin-like"/>
    <property type="match status" value="1"/>
</dbReference>
<feature type="compositionally biased region" description="Basic and acidic residues" evidence="4">
    <location>
        <begin position="206"/>
        <end position="218"/>
    </location>
</feature>